<organism evidence="5">
    <name type="scientific">marine sediment metagenome</name>
    <dbReference type="NCBI Taxonomy" id="412755"/>
    <lineage>
        <taxon>unclassified sequences</taxon>
        <taxon>metagenomes</taxon>
        <taxon>ecological metagenomes</taxon>
    </lineage>
</organism>
<dbReference type="HAMAP" id="MF_00235">
    <property type="entry name" value="Adenylate_kinase_Adk"/>
    <property type="match status" value="1"/>
</dbReference>
<dbReference type="InterPro" id="IPR033690">
    <property type="entry name" value="Adenylat_kinase_CS"/>
</dbReference>
<protein>
    <recommendedName>
        <fullName evidence="4">Adenylate kinase active site lid domain-containing protein</fullName>
    </recommendedName>
</protein>
<dbReference type="FunFam" id="3.40.50.300:FF:000106">
    <property type="entry name" value="Adenylate kinase mitochondrial"/>
    <property type="match status" value="1"/>
</dbReference>
<evidence type="ECO:0000256" key="2">
    <source>
        <dbReference type="ARBA" id="ARBA00022741"/>
    </source>
</evidence>
<dbReference type="CDD" id="cd01428">
    <property type="entry name" value="ADK"/>
    <property type="match status" value="1"/>
</dbReference>
<gene>
    <name evidence="5" type="ORF">S03H2_19949</name>
</gene>
<proteinExistence type="inferred from homology"/>
<keyword evidence="2" id="KW-0547">Nucleotide-binding</keyword>
<dbReference type="InterPro" id="IPR000850">
    <property type="entry name" value="Adenylat/UMP-CMP_kin"/>
</dbReference>
<dbReference type="NCBIfam" id="NF011100">
    <property type="entry name" value="PRK14527.1"/>
    <property type="match status" value="1"/>
</dbReference>
<feature type="domain" description="Adenylate kinase active site lid" evidence="4">
    <location>
        <begin position="127"/>
        <end position="162"/>
    </location>
</feature>
<dbReference type="NCBIfam" id="TIGR01351">
    <property type="entry name" value="adk"/>
    <property type="match status" value="1"/>
</dbReference>
<dbReference type="Pfam" id="PF05191">
    <property type="entry name" value="ADK_lid"/>
    <property type="match status" value="1"/>
</dbReference>
<keyword evidence="1" id="KW-0808">Transferase</keyword>
<dbReference type="SUPFAM" id="SSF52540">
    <property type="entry name" value="P-loop containing nucleoside triphosphate hydrolases"/>
    <property type="match status" value="1"/>
</dbReference>
<dbReference type="NCBIfam" id="NF001381">
    <property type="entry name" value="PRK00279.1-3"/>
    <property type="match status" value="1"/>
</dbReference>
<dbReference type="InterPro" id="IPR006259">
    <property type="entry name" value="Adenyl_kin_sub"/>
</dbReference>
<evidence type="ECO:0000259" key="4">
    <source>
        <dbReference type="Pfam" id="PF05191"/>
    </source>
</evidence>
<dbReference type="GO" id="GO:0004017">
    <property type="term" value="F:AMP kinase activity"/>
    <property type="evidence" value="ECO:0007669"/>
    <property type="project" value="InterPro"/>
</dbReference>
<accession>X1GJU8</accession>
<dbReference type="PRINTS" id="PR00094">
    <property type="entry name" value="ADENYLTKNASE"/>
</dbReference>
<evidence type="ECO:0000256" key="3">
    <source>
        <dbReference type="ARBA" id="ARBA00022777"/>
    </source>
</evidence>
<dbReference type="PANTHER" id="PTHR23359">
    <property type="entry name" value="NUCLEOTIDE KINASE"/>
    <property type="match status" value="1"/>
</dbReference>
<name>X1GJU8_9ZZZZ</name>
<evidence type="ECO:0000313" key="5">
    <source>
        <dbReference type="EMBL" id="GAH33278.1"/>
    </source>
</evidence>
<comment type="caution">
    <text evidence="5">The sequence shown here is derived from an EMBL/GenBank/DDBJ whole genome shotgun (WGS) entry which is preliminary data.</text>
</comment>
<dbReference type="Gene3D" id="3.40.50.300">
    <property type="entry name" value="P-loop containing nucleotide triphosphate hydrolases"/>
    <property type="match status" value="1"/>
</dbReference>
<dbReference type="InterPro" id="IPR027417">
    <property type="entry name" value="P-loop_NTPase"/>
</dbReference>
<dbReference type="Pfam" id="PF00406">
    <property type="entry name" value="ADK"/>
    <property type="match status" value="1"/>
</dbReference>
<reference evidence="5" key="1">
    <citation type="journal article" date="2014" name="Front. Microbiol.">
        <title>High frequency of phylogenetically diverse reductive dehalogenase-homologous genes in deep subseafloor sedimentary metagenomes.</title>
        <authorList>
            <person name="Kawai M."/>
            <person name="Futagami T."/>
            <person name="Toyoda A."/>
            <person name="Takaki Y."/>
            <person name="Nishi S."/>
            <person name="Hori S."/>
            <person name="Arai W."/>
            <person name="Tsubouchi T."/>
            <person name="Morono Y."/>
            <person name="Uchiyama I."/>
            <person name="Ito T."/>
            <person name="Fujiyama A."/>
            <person name="Inagaki F."/>
            <person name="Takami H."/>
        </authorList>
    </citation>
    <scope>NUCLEOTIDE SEQUENCE</scope>
    <source>
        <strain evidence="5">Expedition CK06-06</strain>
    </source>
</reference>
<dbReference type="EMBL" id="BARU01010466">
    <property type="protein sequence ID" value="GAH33278.1"/>
    <property type="molecule type" value="Genomic_DNA"/>
</dbReference>
<sequence length="220" mass="24199">MYIIFVGAPGAGKGTQAAAVAQELNLAHIASGDLFRQALEQGTELGIRAKSYMEKGVLVPDEITIQMVLARLSAPDGANGVILDGFPRNLAQAEALDKALAQQNKTIDKAVYIKVSEEELLKRLSGRWVCRRCQTAYNIIDSPSEVRGKCDKCGGELYQRPDDSVQTVRKRLEVYFAETAPLIDYYARRGKLLEIDGEGSADEVTRRIVAVLHKGEFVTR</sequence>
<keyword evidence="3" id="KW-0418">Kinase</keyword>
<dbReference type="GO" id="GO:0005524">
    <property type="term" value="F:ATP binding"/>
    <property type="evidence" value="ECO:0007669"/>
    <property type="project" value="InterPro"/>
</dbReference>
<dbReference type="InterPro" id="IPR007862">
    <property type="entry name" value="Adenylate_kinase_lid-dom"/>
</dbReference>
<dbReference type="NCBIfam" id="NF001380">
    <property type="entry name" value="PRK00279.1-2"/>
    <property type="match status" value="1"/>
</dbReference>
<evidence type="ECO:0000256" key="1">
    <source>
        <dbReference type="ARBA" id="ARBA00022679"/>
    </source>
</evidence>
<dbReference type="AlphaFoldDB" id="X1GJU8"/>
<dbReference type="PROSITE" id="PS00113">
    <property type="entry name" value="ADENYLATE_KINASE"/>
    <property type="match status" value="1"/>
</dbReference>